<organism evidence="10 11">
    <name type="scientific">Exidia glandulosa HHB12029</name>
    <dbReference type="NCBI Taxonomy" id="1314781"/>
    <lineage>
        <taxon>Eukaryota</taxon>
        <taxon>Fungi</taxon>
        <taxon>Dikarya</taxon>
        <taxon>Basidiomycota</taxon>
        <taxon>Agaricomycotina</taxon>
        <taxon>Agaricomycetes</taxon>
        <taxon>Auriculariales</taxon>
        <taxon>Exidiaceae</taxon>
        <taxon>Exidia</taxon>
    </lineage>
</organism>
<dbReference type="Proteomes" id="UP000077266">
    <property type="component" value="Unassembled WGS sequence"/>
</dbReference>
<evidence type="ECO:0000256" key="5">
    <source>
        <dbReference type="ARBA" id="ARBA00023159"/>
    </source>
</evidence>
<evidence type="ECO:0000313" key="10">
    <source>
        <dbReference type="EMBL" id="KZW00618.1"/>
    </source>
</evidence>
<dbReference type="GO" id="GO:0006357">
    <property type="term" value="P:regulation of transcription by RNA polymerase II"/>
    <property type="evidence" value="ECO:0007669"/>
    <property type="project" value="InterPro"/>
</dbReference>
<evidence type="ECO:0000256" key="8">
    <source>
        <dbReference type="ARBA" id="ARBA00031256"/>
    </source>
</evidence>
<evidence type="ECO:0000256" key="2">
    <source>
        <dbReference type="ARBA" id="ARBA00008782"/>
    </source>
</evidence>
<dbReference type="PANTHER" id="PTHR35784">
    <property type="entry name" value="MEDIATOR OF RNA POLYMERASE II TRANSCRIPTION SUBUNIT 5"/>
    <property type="match status" value="1"/>
</dbReference>
<keyword evidence="5 9" id="KW-0010">Activator</keyword>
<keyword evidence="7 9" id="KW-0539">Nucleus</keyword>
<dbReference type="PANTHER" id="PTHR35784:SF1">
    <property type="entry name" value="MEDIATOR OF RNA POLYMERASE II TRANSCRIPTION SUBUNIT 5"/>
    <property type="match status" value="1"/>
</dbReference>
<dbReference type="STRING" id="1314781.A0A165NE65"/>
<keyword evidence="6 9" id="KW-0804">Transcription</keyword>
<comment type="similarity">
    <text evidence="2 9">Belongs to the Mediator complex subunit 5 family.</text>
</comment>
<dbReference type="EMBL" id="KV425899">
    <property type="protein sequence ID" value="KZW00618.1"/>
    <property type="molecule type" value="Genomic_DNA"/>
</dbReference>
<evidence type="ECO:0000256" key="3">
    <source>
        <dbReference type="ARBA" id="ARBA00020628"/>
    </source>
</evidence>
<comment type="subunit">
    <text evidence="9">Component of the Mediator complex.</text>
</comment>
<gene>
    <name evidence="9" type="primary">MED5</name>
    <name evidence="10" type="ORF">EXIGLDRAFT_132482</name>
</gene>
<evidence type="ECO:0000313" key="11">
    <source>
        <dbReference type="Proteomes" id="UP000077266"/>
    </source>
</evidence>
<evidence type="ECO:0000256" key="4">
    <source>
        <dbReference type="ARBA" id="ARBA00023015"/>
    </source>
</evidence>
<dbReference type="OrthoDB" id="5549158at2759"/>
<sequence length="963" mass="105581">MSAAAVDFADLTQSAFLLGVPARTWETMLGSAYGKLDATVANFTEIGESILGALLELFVSYPGDQTLLAYLHMLVAPPTYTAMAHSYVPLSNALGFFIRNAGQMTDPATFHLVFKTLIGLHYANPVSAYGSIITYGETVPSILNTVNACLPLLSTWESLTSSTPFHGQPSPISQIIVLLLSYVQDYSSITTTEAMMYYSEVQHALQTIPFDSDTRQALENLMMSLGLVVGDNAKAAREVEMMQAIQLNLAKSSSVGAAAGLDIITCGTLLRNLFDERAHDLSFGHTDEVVAVLRAVFHYTAMPLPAFYTQLILAAFDIVSQYAPQTPQKLRYQLWCSLVISRLPALLRRFDTHISAEIPSDIAPGSAVQAALRDVYSRTDLLGRMDSLAAAAESTHVPLRTRFLQSLVAVALIDHPFASSLEASIPPEQLPRLVTEAQEHGMDLESYIESRVSMDGPIEDGMGLLDRAVTDFAVHASLSEVLQKRFISLASTQDVEPLSHMCKVLSRHDVTVDILSLHVPLNDILGHGLHFVHNFTCEGVGDPQTAVSQFGVVVQFMQLTLTRLQLASFSYSLAGKSLRSDFLLSHRTYTMSELSREELVAFQNWHKALFGRDSDGIDDNILRSTNPLTLLRITPTLLSEAAAQAVVKVVDAECLRNGVQFFVGPLLNWTLVGVVKAFVAEIDRLGYCATMQIDVLKTLAASAKDMPVVFRLCANNLLRMVPEPQAQNLLAKQNEFREMKRVAAIALYARPGEPLALPAVTHDHASYPSLAIRRAIEIARSGGAPGINVRRCLTVSTPVAFLEIIWAEFTTPNADVAHEHDIFRRIAAHILVATALHCHPNCPPLLPVFLHSFLPRKIAWLDAQLQVGEPQLQTSDQRLQNIEMLTAILMSSMTAAFHLERSLNSLNTTYPSIKAASTRLKSMSLAARLSQSLRISTSPVTAMIRQRLSTSHSFVAMYPEFAT</sequence>
<dbReference type="InterPro" id="IPR014801">
    <property type="entry name" value="Mediator_Med5_fun"/>
</dbReference>
<accession>A0A165NE65</accession>
<dbReference type="AlphaFoldDB" id="A0A165NE65"/>
<reference evidence="10 11" key="1">
    <citation type="journal article" date="2016" name="Mol. Biol. Evol.">
        <title>Comparative Genomics of Early-Diverging Mushroom-Forming Fungi Provides Insights into the Origins of Lignocellulose Decay Capabilities.</title>
        <authorList>
            <person name="Nagy L.G."/>
            <person name="Riley R."/>
            <person name="Tritt A."/>
            <person name="Adam C."/>
            <person name="Daum C."/>
            <person name="Floudas D."/>
            <person name="Sun H."/>
            <person name="Yadav J.S."/>
            <person name="Pangilinan J."/>
            <person name="Larsson K.H."/>
            <person name="Matsuura K."/>
            <person name="Barry K."/>
            <person name="Labutti K."/>
            <person name="Kuo R."/>
            <person name="Ohm R.A."/>
            <person name="Bhattacharya S.S."/>
            <person name="Shirouzu T."/>
            <person name="Yoshinaga Y."/>
            <person name="Martin F.M."/>
            <person name="Grigoriev I.V."/>
            <person name="Hibbett D.S."/>
        </authorList>
    </citation>
    <scope>NUCLEOTIDE SEQUENCE [LARGE SCALE GENOMIC DNA]</scope>
    <source>
        <strain evidence="10 11">HHB12029</strain>
    </source>
</reference>
<proteinExistence type="inferred from homology"/>
<dbReference type="GO" id="GO:0003712">
    <property type="term" value="F:transcription coregulator activity"/>
    <property type="evidence" value="ECO:0007669"/>
    <property type="project" value="InterPro"/>
</dbReference>
<dbReference type="Pfam" id="PF08689">
    <property type="entry name" value="Med5"/>
    <property type="match status" value="1"/>
</dbReference>
<evidence type="ECO:0000256" key="9">
    <source>
        <dbReference type="RuleBase" id="RU364142"/>
    </source>
</evidence>
<name>A0A165NE65_EXIGL</name>
<comment type="subcellular location">
    <subcellularLocation>
        <location evidence="1 9">Nucleus</location>
    </subcellularLocation>
</comment>
<keyword evidence="4 9" id="KW-0805">Transcription regulation</keyword>
<evidence type="ECO:0000256" key="7">
    <source>
        <dbReference type="ARBA" id="ARBA00023242"/>
    </source>
</evidence>
<dbReference type="GO" id="GO:0016592">
    <property type="term" value="C:mediator complex"/>
    <property type="evidence" value="ECO:0007669"/>
    <property type="project" value="InterPro"/>
</dbReference>
<evidence type="ECO:0000256" key="6">
    <source>
        <dbReference type="ARBA" id="ARBA00023163"/>
    </source>
</evidence>
<dbReference type="InParanoid" id="A0A165NE65"/>
<keyword evidence="11" id="KW-1185">Reference proteome</keyword>
<evidence type="ECO:0000256" key="1">
    <source>
        <dbReference type="ARBA" id="ARBA00004123"/>
    </source>
</evidence>
<protein>
    <recommendedName>
        <fullName evidence="3 9">Mediator of RNA polymerase II transcription subunit 5</fullName>
    </recommendedName>
    <alternativeName>
        <fullName evidence="8 9">Mediator complex subunit 5</fullName>
    </alternativeName>
</protein>
<comment type="function">
    <text evidence="9">Component of the Mediator complex, a coactivator involved in the regulated transcription of nearly all RNA polymerase II-dependent genes. Mediator functions as a bridge to convey information from gene-specific regulatory proteins to the basal RNA polymerase II transcription machinery. Mediator is recruited to promoters by direct interactions with regulatory proteins and serves as a scaffold for the assembly of a functional preinitiation complex with RNA polymerase II and the general transcription factors.</text>
</comment>